<evidence type="ECO:0000256" key="4">
    <source>
        <dbReference type="ARBA" id="ARBA00023054"/>
    </source>
</evidence>
<evidence type="ECO:0000256" key="6">
    <source>
        <dbReference type="SAM" id="MobiDB-lite"/>
    </source>
</evidence>
<evidence type="ECO:0000256" key="1">
    <source>
        <dbReference type="ARBA" id="ARBA00004245"/>
    </source>
</evidence>
<feature type="compositionally biased region" description="Polar residues" evidence="6">
    <location>
        <begin position="219"/>
        <end position="229"/>
    </location>
</feature>
<reference evidence="8" key="2">
    <citation type="submission" date="2025-08" db="UniProtKB">
        <authorList>
            <consortium name="RefSeq"/>
        </authorList>
    </citation>
    <scope>IDENTIFICATION</scope>
    <source>
        <tissue evidence="8">Blood</tissue>
    </source>
</reference>
<feature type="compositionally biased region" description="Polar residues" evidence="6">
    <location>
        <begin position="185"/>
        <end position="194"/>
    </location>
</feature>
<feature type="compositionally biased region" description="Polar residues" evidence="6">
    <location>
        <begin position="711"/>
        <end position="723"/>
    </location>
</feature>
<proteinExistence type="inferred from homology"/>
<feature type="compositionally biased region" description="Low complexity" evidence="6">
    <location>
        <begin position="340"/>
        <end position="353"/>
    </location>
</feature>
<evidence type="ECO:0000313" key="8">
    <source>
        <dbReference type="RefSeq" id="XP_017330203.1"/>
    </source>
</evidence>
<feature type="compositionally biased region" description="Polar residues" evidence="6">
    <location>
        <begin position="313"/>
        <end position="323"/>
    </location>
</feature>
<dbReference type="InterPro" id="IPR051483">
    <property type="entry name" value="MAP7_domain-containing"/>
</dbReference>
<dbReference type="PANTHER" id="PTHR15073">
    <property type="entry name" value="MICROTUBULE-ASSOCIATED PROTEIN"/>
    <property type="match status" value="1"/>
</dbReference>
<feature type="compositionally biased region" description="Low complexity" evidence="6">
    <location>
        <begin position="230"/>
        <end position="246"/>
    </location>
</feature>
<comment type="similarity">
    <text evidence="2">Belongs to the MAP7 family.</text>
</comment>
<dbReference type="AlphaFoldDB" id="A0A2D0RI47"/>
<dbReference type="Proteomes" id="UP000221080">
    <property type="component" value="Chromosome 8"/>
</dbReference>
<dbReference type="OrthoDB" id="9950536at2759"/>
<dbReference type="GO" id="GO:0015630">
    <property type="term" value="C:microtubule cytoskeleton"/>
    <property type="evidence" value="ECO:0007669"/>
    <property type="project" value="InterPro"/>
</dbReference>
<dbReference type="RefSeq" id="XP_017330203.1">
    <property type="nucleotide sequence ID" value="XM_017474714.3"/>
</dbReference>
<feature type="region of interest" description="Disordered" evidence="6">
    <location>
        <begin position="1"/>
        <end position="21"/>
    </location>
</feature>
<dbReference type="Pfam" id="PF05672">
    <property type="entry name" value="MAP7"/>
    <property type="match status" value="1"/>
</dbReference>
<keyword evidence="7" id="KW-1185">Reference proteome</keyword>
<comment type="subcellular location">
    <subcellularLocation>
        <location evidence="1">Cytoplasm</location>
        <location evidence="1">Cytoskeleton</location>
    </subcellularLocation>
</comment>
<feature type="compositionally biased region" description="Basic and acidic residues" evidence="6">
    <location>
        <begin position="82"/>
        <end position="91"/>
    </location>
</feature>
<sequence length="816" mass="91032">MNVAEEGKKRRKTSVKMAEGTTSLKGLRAQMAAAAQALAEERRSLAGSSPAPIATSAAKSQSKPVIDGAALRIDDKLRVAKERREEQEKQQAVRGSQILERERKAKLQVERQMEERQRKLEEQRRKEEQRRAAVEEKRKQKQEEEKEHYEAVMRRTMERSQRLEQRQKRWSWSGMPDSDNRNGESDSGPTSSPVTVVISPASPVSKPPRSHTPQDKRSSSTTNLKQPTDSSISKRLSSSSAALLNSPDKSAKRRSSSLNRLPSNFPRVAKEAHKQPQVEQTGPVLKKRSSSLSRVGNRAPPTGKPEKPAPFGSVSSTPLQPSTRGPLRSRSTDRQKNAPSSTSASSDSISNMSQKAEKDKSFISPAAKRPPSPTPVPSRHRSPSPSPIGGPRRAPSPGAAKQSPRNRPPSPSGVKQRPPSPQPASKPPPIQKPALTPTGPPILRKRESKPKDASPMTALTSQPQDTSTASPAPSTKPKDDPSLKTMAGTNSAAEAAKILAENRRLAREQKEREEQLRLQREEEERIRKEEEKRLAEEERVRRLEEEKVRAEERKMEEEEQARKAEEERERLEVEEQQKQAELQKEREEAEAKAQEEAEKQRQERERIMQQNQQERMERKKRIEEIMKRTRKMDQNDFKGNDETGIPDENGDEVTDQLNCETKEDQSEQNTEVINQADIQEQGMSSEEGRLESEEPLDGVNEQTKVDDKENNNGLSAAQPTAVSNSCPKAHLVEGSEFVNEDCKMGLNGKAGSWSFEEIIDLGVHTKGRPLMEPDACNQSLIDCGVGPEGPRVAFEDKPAPVNSLHPAQPIEALSEI</sequence>
<protein>
    <submittedName>
        <fullName evidence="8">Ensconsin isoform X7</fullName>
    </submittedName>
</protein>
<evidence type="ECO:0000256" key="2">
    <source>
        <dbReference type="ARBA" id="ARBA00007525"/>
    </source>
</evidence>
<gene>
    <name evidence="8" type="primary">map7d3</name>
</gene>
<evidence type="ECO:0000256" key="5">
    <source>
        <dbReference type="ARBA" id="ARBA00023212"/>
    </source>
</evidence>
<feature type="region of interest" description="Disordered" evidence="6">
    <location>
        <begin position="796"/>
        <end position="816"/>
    </location>
</feature>
<reference evidence="7" key="1">
    <citation type="journal article" date="2016" name="Nat. Commun.">
        <title>The channel catfish genome sequence provides insights into the evolution of scale formation in teleosts.</title>
        <authorList>
            <person name="Liu Z."/>
            <person name="Liu S."/>
            <person name="Yao J."/>
            <person name="Bao L."/>
            <person name="Zhang J."/>
            <person name="Li Y."/>
            <person name="Jiang C."/>
            <person name="Sun L."/>
            <person name="Wang R."/>
            <person name="Zhang Y."/>
            <person name="Zhou T."/>
            <person name="Zeng Q."/>
            <person name="Fu Q."/>
            <person name="Gao S."/>
            <person name="Li N."/>
            <person name="Koren S."/>
            <person name="Jiang Y."/>
            <person name="Zimin A."/>
            <person name="Xu P."/>
            <person name="Phillippy A.M."/>
            <person name="Geng X."/>
            <person name="Song L."/>
            <person name="Sun F."/>
            <person name="Li C."/>
            <person name="Wang X."/>
            <person name="Chen A."/>
            <person name="Jin Y."/>
            <person name="Yuan Z."/>
            <person name="Yang Y."/>
            <person name="Tan S."/>
            <person name="Peatman E."/>
            <person name="Lu J."/>
            <person name="Qin Z."/>
            <person name="Dunham R."/>
            <person name="Li Z."/>
            <person name="Sonstegard T."/>
            <person name="Feng J."/>
            <person name="Danzmann R.G."/>
            <person name="Schroeder S."/>
            <person name="Scheffler B."/>
            <person name="Duke M.V."/>
            <person name="Ballard L."/>
            <person name="Kucuktas H."/>
            <person name="Kaltenboeck L."/>
            <person name="Liu H."/>
            <person name="Armbruster J."/>
            <person name="Xie Y."/>
            <person name="Kirby M.L."/>
            <person name="Tian Y."/>
            <person name="Flanagan M.E."/>
            <person name="Mu W."/>
            <person name="Waldbieser G.C."/>
        </authorList>
    </citation>
    <scope>NUCLEOTIDE SEQUENCE [LARGE SCALE GENOMIC DNA]</scope>
    <source>
        <strain evidence="7">SDA103</strain>
    </source>
</reference>
<feature type="region of interest" description="Disordered" evidence="6">
    <location>
        <begin position="42"/>
        <end position="67"/>
    </location>
</feature>
<dbReference type="CTD" id="79649"/>
<feature type="compositionally biased region" description="Pro residues" evidence="6">
    <location>
        <begin position="418"/>
        <end position="431"/>
    </location>
</feature>
<feature type="compositionally biased region" description="Basic and acidic residues" evidence="6">
    <location>
        <begin position="99"/>
        <end position="167"/>
    </location>
</feature>
<dbReference type="PANTHER" id="PTHR15073:SF5">
    <property type="entry name" value="MAP7 DOMAIN-CONTAINING PROTEIN 3"/>
    <property type="match status" value="1"/>
</dbReference>
<feature type="compositionally biased region" description="Basic and acidic residues" evidence="6">
    <location>
        <begin position="506"/>
        <end position="607"/>
    </location>
</feature>
<feature type="compositionally biased region" description="Acidic residues" evidence="6">
    <location>
        <begin position="644"/>
        <end position="654"/>
    </location>
</feature>
<keyword evidence="4" id="KW-0175">Coiled coil</keyword>
<feature type="compositionally biased region" description="Basic and acidic residues" evidence="6">
    <location>
        <begin position="614"/>
        <end position="641"/>
    </location>
</feature>
<keyword evidence="5" id="KW-0206">Cytoskeleton</keyword>
<organism evidence="7 8">
    <name type="scientific">Ictalurus punctatus</name>
    <name type="common">Channel catfish</name>
    <name type="synonym">Silurus punctatus</name>
    <dbReference type="NCBI Taxonomy" id="7998"/>
    <lineage>
        <taxon>Eukaryota</taxon>
        <taxon>Metazoa</taxon>
        <taxon>Chordata</taxon>
        <taxon>Craniata</taxon>
        <taxon>Vertebrata</taxon>
        <taxon>Euteleostomi</taxon>
        <taxon>Actinopterygii</taxon>
        <taxon>Neopterygii</taxon>
        <taxon>Teleostei</taxon>
        <taxon>Ostariophysi</taxon>
        <taxon>Siluriformes</taxon>
        <taxon>Ictaluridae</taxon>
        <taxon>Ictalurus</taxon>
    </lineage>
</organism>
<keyword evidence="3" id="KW-0963">Cytoplasm</keyword>
<feature type="region of interest" description="Disordered" evidence="6">
    <location>
        <begin position="82"/>
        <end position="491"/>
    </location>
</feature>
<feature type="compositionally biased region" description="Low complexity" evidence="6">
    <location>
        <begin position="387"/>
        <end position="400"/>
    </location>
</feature>
<dbReference type="GO" id="GO:0000226">
    <property type="term" value="P:microtubule cytoskeleton organization"/>
    <property type="evidence" value="ECO:0007669"/>
    <property type="project" value="InterPro"/>
</dbReference>
<name>A0A2D0RI47_ICTPU</name>
<feature type="compositionally biased region" description="Polar residues" evidence="6">
    <location>
        <begin position="667"/>
        <end position="684"/>
    </location>
</feature>
<evidence type="ECO:0000313" key="7">
    <source>
        <dbReference type="Proteomes" id="UP000221080"/>
    </source>
</evidence>
<accession>A0A2D0RI47</accession>
<evidence type="ECO:0000256" key="3">
    <source>
        <dbReference type="ARBA" id="ARBA00022490"/>
    </source>
</evidence>
<feature type="compositionally biased region" description="Polar residues" evidence="6">
    <location>
        <begin position="457"/>
        <end position="473"/>
    </location>
</feature>
<dbReference type="InterPro" id="IPR008604">
    <property type="entry name" value="MAP7_fam"/>
</dbReference>
<dbReference type="GeneID" id="108269125"/>
<feature type="region of interest" description="Disordered" evidence="6">
    <location>
        <begin position="506"/>
        <end position="723"/>
    </location>
</feature>